<evidence type="ECO:0000313" key="5">
    <source>
        <dbReference type="Proteomes" id="UP001319080"/>
    </source>
</evidence>
<dbReference type="Proteomes" id="UP001319080">
    <property type="component" value="Unassembled WGS sequence"/>
</dbReference>
<evidence type="ECO:0000256" key="1">
    <source>
        <dbReference type="ARBA" id="ARBA00023098"/>
    </source>
</evidence>
<proteinExistence type="predicted"/>
<dbReference type="SUPFAM" id="SSF52151">
    <property type="entry name" value="FabD/lysophospholipase-like"/>
    <property type="match status" value="1"/>
</dbReference>
<accession>A0AAP2E245</accession>
<feature type="active site" description="Nucleophile" evidence="2">
    <location>
        <position position="51"/>
    </location>
</feature>
<dbReference type="Gene3D" id="3.40.1090.10">
    <property type="entry name" value="Cytosolic phospholipase A2 catalytic domain"/>
    <property type="match status" value="1"/>
</dbReference>
<dbReference type="Pfam" id="PF01734">
    <property type="entry name" value="Patatin"/>
    <property type="match status" value="1"/>
</dbReference>
<keyword evidence="2" id="KW-0378">Hydrolase</keyword>
<dbReference type="InterPro" id="IPR002641">
    <property type="entry name" value="PNPLA_dom"/>
</dbReference>
<protein>
    <submittedName>
        <fullName evidence="4">Patatin-like phospholipase family protein</fullName>
    </submittedName>
</protein>
<dbReference type="GO" id="GO:0016042">
    <property type="term" value="P:lipid catabolic process"/>
    <property type="evidence" value="ECO:0007669"/>
    <property type="project" value="UniProtKB-UniRule"/>
</dbReference>
<sequence length="479" mass="53216">MTTDSLLVSAGTPVKKSLILAGGGVRLAYQGGVLRALEEAGLQFTHVDGTSGGIFNTGMLASGLTPDEVAGRWRALKLKYFVSALGLKSYLKPWQMTGMGDADGIRKHIFPSLGIDLEKIRKNQRGQFTFNVCNFSQKTVESIPHPRVTEDHLIAGVSLPIFMPALPIGGHWYTDAVWIKDANLLEAVQRGADELWLVWAIGNSQTYLPGFFNQYVHMIEISANGALLEEYKQIAYINEAIKKGDSIYGQQKPVKLFVIKPEYPLPLDPDLFFGKVDTRSLINMGYADAKHCLATMPAEGVPMNHGTTRMREPGDRLNFRGTFEGTVSWQGVKTKLMLYTYFSYHDRAGRHVLNLYASLQASVLGREISLYDLAVSARRAGKYQVLEATAKADHDGSTYRVHMTWRLYSPMDFLLGLELKHVNVVIHLNESTVVKGTLHQSIRNRLRGWFTTGVATEKGGMGGLKKRYDLMSKLLSNGI</sequence>
<dbReference type="GO" id="GO:0016787">
    <property type="term" value="F:hydrolase activity"/>
    <property type="evidence" value="ECO:0007669"/>
    <property type="project" value="UniProtKB-UniRule"/>
</dbReference>
<feature type="short sequence motif" description="GXSXG" evidence="2">
    <location>
        <begin position="49"/>
        <end position="53"/>
    </location>
</feature>
<gene>
    <name evidence="4" type="ORF">KK062_25305</name>
</gene>
<organism evidence="4 5">
    <name type="scientific">Dawidia cretensis</name>
    <dbReference type="NCBI Taxonomy" id="2782350"/>
    <lineage>
        <taxon>Bacteria</taxon>
        <taxon>Pseudomonadati</taxon>
        <taxon>Bacteroidota</taxon>
        <taxon>Cytophagia</taxon>
        <taxon>Cytophagales</taxon>
        <taxon>Chryseotaleaceae</taxon>
        <taxon>Dawidia</taxon>
    </lineage>
</organism>
<comment type="caution">
    <text evidence="2">Lacks conserved residue(s) required for the propagation of feature annotation.</text>
</comment>
<comment type="caution">
    <text evidence="4">The sequence shown here is derived from an EMBL/GenBank/DDBJ whole genome shotgun (WGS) entry which is preliminary data.</text>
</comment>
<keyword evidence="1 2" id="KW-0443">Lipid metabolism</keyword>
<keyword evidence="2" id="KW-0442">Lipid degradation</keyword>
<name>A0AAP2E245_9BACT</name>
<dbReference type="AlphaFoldDB" id="A0AAP2E245"/>
<reference evidence="4 5" key="1">
    <citation type="submission" date="2021-05" db="EMBL/GenBank/DDBJ databases">
        <title>A Polyphasic approach of four new species of the genus Ohtaekwangia: Ohtaekwangia histidinii sp. nov., Ohtaekwangia cretensis sp. nov., Ohtaekwangia indiensis sp. nov., Ohtaekwangia reichenbachii sp. nov. from diverse environment.</title>
        <authorList>
            <person name="Octaviana S."/>
        </authorList>
    </citation>
    <scope>NUCLEOTIDE SEQUENCE [LARGE SCALE GENOMIC DNA]</scope>
    <source>
        <strain evidence="4 5">PWU5</strain>
    </source>
</reference>
<feature type="domain" description="PNPLA" evidence="3">
    <location>
        <begin position="18"/>
        <end position="190"/>
    </location>
</feature>
<evidence type="ECO:0000256" key="2">
    <source>
        <dbReference type="PROSITE-ProRule" id="PRU01161"/>
    </source>
</evidence>
<feature type="active site" description="Proton acceptor" evidence="2">
    <location>
        <position position="175"/>
    </location>
</feature>
<keyword evidence="5" id="KW-1185">Reference proteome</keyword>
<dbReference type="InterPro" id="IPR016035">
    <property type="entry name" value="Acyl_Trfase/lysoPLipase"/>
</dbReference>
<evidence type="ECO:0000259" key="3">
    <source>
        <dbReference type="PROSITE" id="PS51635"/>
    </source>
</evidence>
<evidence type="ECO:0000313" key="4">
    <source>
        <dbReference type="EMBL" id="MBT1711586.1"/>
    </source>
</evidence>
<dbReference type="RefSeq" id="WP_254087155.1">
    <property type="nucleotide sequence ID" value="NZ_JAHESE010000036.1"/>
</dbReference>
<dbReference type="EMBL" id="JAHESE010000036">
    <property type="protein sequence ID" value="MBT1711586.1"/>
    <property type="molecule type" value="Genomic_DNA"/>
</dbReference>
<dbReference type="PROSITE" id="PS51635">
    <property type="entry name" value="PNPLA"/>
    <property type="match status" value="1"/>
</dbReference>